<proteinExistence type="predicted"/>
<feature type="region of interest" description="Disordered" evidence="1">
    <location>
        <begin position="88"/>
        <end position="107"/>
    </location>
</feature>
<organism evidence="2 3">
    <name type="scientific">Emiliania huxleyi virus 86 (isolate United Kingdom/English Channel/1999)</name>
    <name type="common">EhV-86</name>
    <dbReference type="NCBI Taxonomy" id="654925"/>
    <lineage>
        <taxon>Viruses</taxon>
        <taxon>Varidnaviria</taxon>
        <taxon>Bamfordvirae</taxon>
        <taxon>Nucleocytoviricota</taxon>
        <taxon>Megaviricetes</taxon>
        <taxon>Algavirales</taxon>
        <taxon>Phycodnaviridae</taxon>
        <taxon>Coccolithovirus</taxon>
        <taxon>Coccolithovirus huxleyi</taxon>
        <taxon>Emiliania huxleyi virus 86</taxon>
    </lineage>
</organism>
<sequence length="107" mass="11629">MPTEIVLTVNDIIEIVYSYIHTIVNTEQSSDELKLSISTSVYRVISSRSMSSQMSICSQSGRVTVTRMGFTSIPVSVSMYSEIASAISSTSNGSRSPQRSSKFTSTS</sequence>
<accession>Q4A2S2</accession>
<dbReference type="RefSeq" id="YP_293965.1">
    <property type="nucleotide sequence ID" value="NC_007346.1"/>
</dbReference>
<keyword evidence="3" id="KW-1185">Reference proteome</keyword>
<protein>
    <submittedName>
        <fullName evidence="2">Uncharacterized protein</fullName>
    </submittedName>
</protein>
<dbReference type="EMBL" id="AJ890364">
    <property type="protein sequence ID" value="CAI65634.1"/>
    <property type="molecule type" value="Genomic_DNA"/>
</dbReference>
<evidence type="ECO:0000313" key="2">
    <source>
        <dbReference type="EMBL" id="CAI65634.1"/>
    </source>
</evidence>
<evidence type="ECO:0000313" key="3">
    <source>
        <dbReference type="Proteomes" id="UP000000863"/>
    </source>
</evidence>
<dbReference type="Proteomes" id="UP000000863">
    <property type="component" value="Segment"/>
</dbReference>
<reference evidence="2 3" key="1">
    <citation type="journal article" date="2005" name="Science">
        <title>Complete genome sequence and lytic phase transcription profile of a Coccolithovirus.</title>
        <authorList>
            <person name="Wilson W.H."/>
            <person name="Schroeder D.C."/>
            <person name="Allen M.J."/>
            <person name="Holden M.T.G."/>
            <person name="Parkhill J."/>
            <person name="Barrell B.G."/>
            <person name="Churcher C."/>
            <person name="Hamlin N."/>
            <person name="Mungall K."/>
            <person name="Norbertczak H."/>
            <person name="Quail M.A."/>
            <person name="Price C."/>
            <person name="Rabbinowitsch E."/>
            <person name="Walker D."/>
            <person name="Craigon M."/>
            <person name="Roy D."/>
            <person name="Ghazal P."/>
        </authorList>
    </citation>
    <scope>NUCLEOTIDE SEQUENCE [LARGE SCALE GENOMIC DNA]</scope>
    <source>
        <strain evidence="3">Isolate United Kingdom/English Channel/1999</strain>
    </source>
</reference>
<dbReference type="GeneID" id="3654652"/>
<name>Q4A2S2_EHV8U</name>
<organismHost>
    <name type="scientific">Emiliania huxleyi</name>
    <name type="common">Coccolithophore</name>
    <name type="synonym">Pontosphaera huxleyi</name>
    <dbReference type="NCBI Taxonomy" id="2903"/>
</organismHost>
<evidence type="ECO:0000256" key="1">
    <source>
        <dbReference type="SAM" id="MobiDB-lite"/>
    </source>
</evidence>
<gene>
    <name evidence="2" type="ORF">EhV210A</name>
</gene>
<dbReference type="KEGG" id="vg:3654652"/>